<reference evidence="4 5" key="1">
    <citation type="submission" date="2019-09" db="EMBL/GenBank/DDBJ databases">
        <title>Bird 10,000 Genomes (B10K) Project - Family phase.</title>
        <authorList>
            <person name="Zhang G."/>
        </authorList>
    </citation>
    <scope>NUCLEOTIDE SEQUENCE [LARGE SCALE GENOMIC DNA]</scope>
    <source>
        <strain evidence="4">B10K-DU-002-19</strain>
        <tissue evidence="4">Muscle</tissue>
    </source>
</reference>
<evidence type="ECO:0000313" key="5">
    <source>
        <dbReference type="Proteomes" id="UP000538515"/>
    </source>
</evidence>
<comment type="caution">
    <text evidence="4">The sequence shown here is derived from an EMBL/GenBank/DDBJ whole genome shotgun (WGS) entry which is preliminary data.</text>
</comment>
<evidence type="ECO:0000256" key="3">
    <source>
        <dbReference type="ARBA" id="ARBA00022729"/>
    </source>
</evidence>
<dbReference type="EMBL" id="VXBG01002186">
    <property type="protein sequence ID" value="NXM94646.1"/>
    <property type="molecule type" value="Genomic_DNA"/>
</dbReference>
<evidence type="ECO:0000256" key="1">
    <source>
        <dbReference type="ARBA" id="ARBA00004613"/>
    </source>
</evidence>
<dbReference type="Pfam" id="PF01382">
    <property type="entry name" value="Avidin"/>
    <property type="match status" value="1"/>
</dbReference>
<dbReference type="GO" id="GO:0005576">
    <property type="term" value="C:extracellular region"/>
    <property type="evidence" value="ECO:0007669"/>
    <property type="project" value="UniProtKB-SubCell"/>
</dbReference>
<gene>
    <name evidence="4" type="primary">Avd_0</name>
    <name evidence="4" type="ORF">SYLBOR_R14996</name>
</gene>
<dbReference type="Proteomes" id="UP000538515">
    <property type="component" value="Unassembled WGS sequence"/>
</dbReference>
<protein>
    <submittedName>
        <fullName evidence="4">AVID protein</fullName>
    </submittedName>
</protein>
<dbReference type="GO" id="GO:0009374">
    <property type="term" value="F:biotin binding"/>
    <property type="evidence" value="ECO:0007669"/>
    <property type="project" value="InterPro"/>
</dbReference>
<feature type="non-terminal residue" evidence="4">
    <location>
        <position position="57"/>
    </location>
</feature>
<evidence type="ECO:0000256" key="2">
    <source>
        <dbReference type="ARBA" id="ARBA00022525"/>
    </source>
</evidence>
<proteinExistence type="predicted"/>
<dbReference type="SUPFAM" id="SSF50876">
    <property type="entry name" value="Avidin/streptavidin"/>
    <property type="match status" value="1"/>
</dbReference>
<accession>A0A7L1EYU1</accession>
<dbReference type="InterPro" id="IPR005468">
    <property type="entry name" value="Avidin/str"/>
</dbReference>
<dbReference type="AlphaFoldDB" id="A0A7L1EYU1"/>
<keyword evidence="5" id="KW-1185">Reference proteome</keyword>
<dbReference type="Gene3D" id="2.40.128.30">
    <property type="entry name" value="Avidin-like"/>
    <property type="match status" value="1"/>
</dbReference>
<name>A0A7L1EYU1_SYLBO</name>
<organism evidence="4 5">
    <name type="scientific">Sylvia borin</name>
    <name type="common">Garden warbler</name>
    <dbReference type="NCBI Taxonomy" id="73324"/>
    <lineage>
        <taxon>Eukaryota</taxon>
        <taxon>Metazoa</taxon>
        <taxon>Chordata</taxon>
        <taxon>Craniata</taxon>
        <taxon>Vertebrata</taxon>
        <taxon>Euteleostomi</taxon>
        <taxon>Archelosauria</taxon>
        <taxon>Archosauria</taxon>
        <taxon>Dinosauria</taxon>
        <taxon>Saurischia</taxon>
        <taxon>Theropoda</taxon>
        <taxon>Coelurosauria</taxon>
        <taxon>Aves</taxon>
        <taxon>Neognathae</taxon>
        <taxon>Neoaves</taxon>
        <taxon>Telluraves</taxon>
        <taxon>Australaves</taxon>
        <taxon>Passeriformes</taxon>
        <taxon>Sylvioidea</taxon>
        <taxon>Sylviidae</taxon>
        <taxon>Sylviinae</taxon>
        <taxon>Sylvia</taxon>
    </lineage>
</organism>
<keyword evidence="3" id="KW-0732">Signal</keyword>
<evidence type="ECO:0000313" key="4">
    <source>
        <dbReference type="EMBL" id="NXM94646.1"/>
    </source>
</evidence>
<dbReference type="InterPro" id="IPR036896">
    <property type="entry name" value="Avidin-like_sf"/>
</dbReference>
<sequence>SHSHKPQGHLQGLWRNELGSYMTLLTLNTAGTFLGSYHTVVAATNKVILVSPLQGTN</sequence>
<feature type="non-terminal residue" evidence="4">
    <location>
        <position position="1"/>
    </location>
</feature>
<comment type="subcellular location">
    <subcellularLocation>
        <location evidence="1">Secreted</location>
    </subcellularLocation>
</comment>
<keyword evidence="2" id="KW-0964">Secreted</keyword>